<sequence>MKGNKLTPGSNLRWESSRMILPEHREQWLHHQKQQTKQKKPELDPQHWEELEWLLGDAMRNDDPLCFTYWRDGFFFEIIGKCHYINHVQKQFHLVTDDGIEYLRFEELADITYA</sequence>
<reference evidence="1 2" key="1">
    <citation type="submission" date="2016-10" db="EMBL/GenBank/DDBJ databases">
        <authorList>
            <person name="de Groot N.N."/>
        </authorList>
    </citation>
    <scope>NUCLEOTIDE SEQUENCE [LARGE SCALE GENOMIC DNA]</scope>
    <source>
        <strain evidence="2">P4B,CCM 7963,CECT 7998,DSM 25260,IBRC-M 10614,KCTC 13821</strain>
    </source>
</reference>
<accession>A0A1G8LWZ0</accession>
<evidence type="ECO:0000313" key="1">
    <source>
        <dbReference type="EMBL" id="SDI60224.1"/>
    </source>
</evidence>
<proteinExistence type="predicted"/>
<name>A0A1G8LWZ0_9BACI</name>
<dbReference type="Pfam" id="PF08863">
    <property type="entry name" value="YolD"/>
    <property type="match status" value="1"/>
</dbReference>
<organism evidence="1 2">
    <name type="scientific">Alteribacillus bidgolensis</name>
    <dbReference type="NCBI Taxonomy" id="930129"/>
    <lineage>
        <taxon>Bacteria</taxon>
        <taxon>Bacillati</taxon>
        <taxon>Bacillota</taxon>
        <taxon>Bacilli</taxon>
        <taxon>Bacillales</taxon>
        <taxon>Bacillaceae</taxon>
        <taxon>Alteribacillus</taxon>
    </lineage>
</organism>
<evidence type="ECO:0000313" key="2">
    <source>
        <dbReference type="Proteomes" id="UP000199017"/>
    </source>
</evidence>
<dbReference type="PANTHER" id="PTHR40051:SF1">
    <property type="entry name" value="YOLD-LIKE FAMILY PROTEIN"/>
    <property type="match status" value="1"/>
</dbReference>
<dbReference type="Proteomes" id="UP000199017">
    <property type="component" value="Unassembled WGS sequence"/>
</dbReference>
<gene>
    <name evidence="1" type="ORF">SAMN05216352_109117</name>
</gene>
<dbReference type="AlphaFoldDB" id="A0A1G8LWZ0"/>
<dbReference type="RefSeq" id="WP_091586467.1">
    <property type="nucleotide sequence ID" value="NZ_FNDU01000009.1"/>
</dbReference>
<dbReference type="InterPro" id="IPR014962">
    <property type="entry name" value="YolD"/>
</dbReference>
<protein>
    <submittedName>
        <fullName evidence="1">YolD-like protein</fullName>
    </submittedName>
</protein>
<dbReference type="OrthoDB" id="2376882at2"/>
<keyword evidence="2" id="KW-1185">Reference proteome</keyword>
<dbReference type="EMBL" id="FNDU01000009">
    <property type="protein sequence ID" value="SDI60224.1"/>
    <property type="molecule type" value="Genomic_DNA"/>
</dbReference>
<dbReference type="STRING" id="930129.SAMN05216352_109117"/>
<dbReference type="PANTHER" id="PTHR40051">
    <property type="entry name" value="IG HYPOTHETICAL 15966"/>
    <property type="match status" value="1"/>
</dbReference>